<reference evidence="1 2" key="1">
    <citation type="submission" date="2017-11" db="EMBL/GenBank/DDBJ databases">
        <title>Bacterial isolate from king chilli rhizosphere.</title>
        <authorList>
            <person name="Takhelmayum P."/>
            <person name="Sarangthem I."/>
        </authorList>
    </citation>
    <scope>NUCLEOTIDE SEQUENCE [LARGE SCALE GENOMIC DNA]</scope>
    <source>
        <strain evidence="2">t26</strain>
    </source>
</reference>
<evidence type="ECO:0000313" key="1">
    <source>
        <dbReference type="EMBL" id="PJO41628.1"/>
    </source>
</evidence>
<dbReference type="PIRSF" id="PIRSF012562">
    <property type="entry name" value="UCP012562"/>
    <property type="match status" value="1"/>
</dbReference>
<organism evidence="1 2">
    <name type="scientific">Lysinibacillus xylanilyticus</name>
    <dbReference type="NCBI Taxonomy" id="582475"/>
    <lineage>
        <taxon>Bacteria</taxon>
        <taxon>Bacillati</taxon>
        <taxon>Bacillota</taxon>
        <taxon>Bacilli</taxon>
        <taxon>Bacillales</taxon>
        <taxon>Bacillaceae</taxon>
        <taxon>Lysinibacillus</taxon>
    </lineage>
</organism>
<dbReference type="RefSeq" id="WP_100544925.1">
    <property type="nucleotide sequence ID" value="NZ_PHQY01000665.1"/>
</dbReference>
<dbReference type="EMBL" id="PHQY01000665">
    <property type="protein sequence ID" value="PJO41628.1"/>
    <property type="molecule type" value="Genomic_DNA"/>
</dbReference>
<accession>A0A2M9Q0M3</accession>
<comment type="caution">
    <text evidence="1">The sequence shown here is derived from an EMBL/GenBank/DDBJ whole genome shotgun (WGS) entry which is preliminary data.</text>
</comment>
<protein>
    <submittedName>
        <fullName evidence="1">DUF1444 domain-containing protein</fullName>
    </submittedName>
</protein>
<dbReference type="Proteomes" id="UP000232101">
    <property type="component" value="Unassembled WGS sequence"/>
</dbReference>
<gene>
    <name evidence="1" type="ORF">CWD94_21820</name>
</gene>
<dbReference type="NCBIfam" id="NF010189">
    <property type="entry name" value="PRK13668.1"/>
    <property type="match status" value="1"/>
</dbReference>
<sequence>MKQIKSEQLVTLLKQQLNEEKFDFEFDKKHDKLRLNHKKIGKGMELSLPGILAKYNDKQGAAIDEVVYTIEQTFNAMEQEMEQGFQATTKIYPVIRATSYPQASKEGHAFITTEHTAETRIFYALDLGKTYRFIDESMLEVLQLTVEQIREMARFSVKQLPTVYKKDEVAGNIFYFVNANDGYDASRILNESFLKEMQTNIEGDMTLSVPHQDVLIVGDIRNETGYDVLAQMTMHFFAVGTVPITSLSFIYEDGELEPIFILAKNRVKKEQEKQ</sequence>
<proteinExistence type="predicted"/>
<dbReference type="AlphaFoldDB" id="A0A2M9Q0M3"/>
<dbReference type="STRING" id="582475.ACZ11_15555"/>
<dbReference type="Pfam" id="PF07285">
    <property type="entry name" value="DUF1444"/>
    <property type="match status" value="1"/>
</dbReference>
<evidence type="ECO:0000313" key="2">
    <source>
        <dbReference type="Proteomes" id="UP000232101"/>
    </source>
</evidence>
<name>A0A2M9Q0M3_9BACI</name>
<dbReference type="InterPro" id="IPR010838">
    <property type="entry name" value="DUF1444"/>
</dbReference>